<keyword evidence="6 9" id="KW-0413">Isomerase</keyword>
<feature type="binding site" evidence="8">
    <location>
        <position position="91"/>
    </location>
    <ligand>
        <name>Zn(2+)</name>
        <dbReference type="ChEBI" id="CHEBI:29105"/>
    </ligand>
</feature>
<dbReference type="RefSeq" id="WP_085020880.1">
    <property type="nucleotide sequence ID" value="NZ_BMHD01000001.1"/>
</dbReference>
<evidence type="ECO:0000256" key="8">
    <source>
        <dbReference type="PIRSR" id="PIRSR001480-2"/>
    </source>
</evidence>
<evidence type="ECO:0000256" key="3">
    <source>
        <dbReference type="ARBA" id="ARBA00011956"/>
    </source>
</evidence>
<evidence type="ECO:0000256" key="1">
    <source>
        <dbReference type="ARBA" id="ARBA00000757"/>
    </source>
</evidence>
<evidence type="ECO:0000256" key="5">
    <source>
        <dbReference type="ARBA" id="ARBA00022833"/>
    </source>
</evidence>
<name>A0A1X9LQM4_9MICO</name>
<dbReference type="SUPFAM" id="SSF51182">
    <property type="entry name" value="RmlC-like cupins"/>
    <property type="match status" value="1"/>
</dbReference>
<dbReference type="InterPro" id="IPR016305">
    <property type="entry name" value="Mannose-6-P_Isomerase"/>
</dbReference>
<evidence type="ECO:0000256" key="2">
    <source>
        <dbReference type="ARBA" id="ARBA00010772"/>
    </source>
</evidence>
<feature type="binding site" evidence="8">
    <location>
        <position position="89"/>
    </location>
    <ligand>
        <name>Zn(2+)</name>
        <dbReference type="ChEBI" id="CHEBI:29105"/>
    </ligand>
</feature>
<dbReference type="InterPro" id="IPR014710">
    <property type="entry name" value="RmlC-like_jellyroll"/>
</dbReference>
<reference evidence="9 10" key="1">
    <citation type="submission" date="2017-04" db="EMBL/GenBank/DDBJ databases">
        <authorList>
            <person name="Afonso C.L."/>
            <person name="Miller P.J."/>
            <person name="Scott M.A."/>
            <person name="Spackman E."/>
            <person name="Goraichik I."/>
            <person name="Dimitrov K.M."/>
            <person name="Suarez D.L."/>
            <person name="Swayne D.E."/>
        </authorList>
    </citation>
    <scope>NUCLEOTIDE SEQUENCE [LARGE SCALE GENOMIC DNA]</scope>
    <source>
        <strain evidence="10">XA(T)</strain>
    </source>
</reference>
<comment type="catalytic activity">
    <reaction evidence="1">
        <text>D-mannose 6-phosphate = D-fructose 6-phosphate</text>
        <dbReference type="Rhea" id="RHEA:12356"/>
        <dbReference type="ChEBI" id="CHEBI:58735"/>
        <dbReference type="ChEBI" id="CHEBI:61527"/>
        <dbReference type="EC" id="5.3.1.8"/>
    </reaction>
</comment>
<dbReference type="PANTHER" id="PTHR10309">
    <property type="entry name" value="MANNOSE-6-PHOSPHATE ISOMERASE"/>
    <property type="match status" value="1"/>
</dbReference>
<dbReference type="GO" id="GO:0004476">
    <property type="term" value="F:mannose-6-phosphate isomerase activity"/>
    <property type="evidence" value="ECO:0007669"/>
    <property type="project" value="UniProtKB-EC"/>
</dbReference>
<comment type="similarity">
    <text evidence="2">Belongs to the mannose-6-phosphate isomerase type 1 family.</text>
</comment>
<comment type="cofactor">
    <cofactor evidence="8">
        <name>Zn(2+)</name>
        <dbReference type="ChEBI" id="CHEBI:29105"/>
    </cofactor>
    <text evidence="8">Binds 1 zinc ion per subunit.</text>
</comment>
<dbReference type="Proteomes" id="UP000192775">
    <property type="component" value="Chromosome"/>
</dbReference>
<sequence>MLRIDGVSKTYDWGSREAIPALLGQEPDGQPVAEVWYGAHPTAPSPVPAAGTTLDRLLADRADEYFAGGAGELAYLLKLLAPGQPVSLQVHPSTELSAAGYADENSAGVPLDAPHRTFKDPHAKPEMVFAVTPFRGMVGFRPLDEAVALLSGLGSSPAPAVLERLRAGELRSAFEALVLVNGDPGPLIEEVVARGDEVGAVVAELAGHHPGDAGALAPLLLAVWSLDPGEALFVPSGVPHAYLSGVAVELMANSDNVVRAGLTRKHVDRRALLEATDFERAVAVERPLVEGPVRTIAPEGSPLRLVSATLEGSTALLPLASEGPAIVLGVSGRVQVATSVESQQLDPGQAVVVAPAEGAVAVSGTGLVVAAFAV</sequence>
<dbReference type="Gene3D" id="1.10.441.10">
    <property type="entry name" value="Phosphomannose Isomerase, domain 2"/>
    <property type="match status" value="1"/>
</dbReference>
<accession>A0A1X9LQM4</accession>
<gene>
    <name evidence="9" type="ORF">B5808_17050</name>
</gene>
<dbReference type="KEGG" id="cphy:B5808_17050"/>
<feature type="active site" evidence="7">
    <location>
        <position position="259"/>
    </location>
</feature>
<dbReference type="GO" id="GO:0008270">
    <property type="term" value="F:zinc ion binding"/>
    <property type="evidence" value="ECO:0007669"/>
    <property type="project" value="InterPro"/>
</dbReference>
<dbReference type="InterPro" id="IPR001250">
    <property type="entry name" value="Man6P_Isoase-1"/>
</dbReference>
<dbReference type="EMBL" id="CP020715">
    <property type="protein sequence ID" value="ARJ06742.1"/>
    <property type="molecule type" value="Genomic_DNA"/>
</dbReference>
<keyword evidence="5 8" id="KW-0862">Zinc</keyword>
<dbReference type="InterPro" id="IPR011051">
    <property type="entry name" value="RmlC_Cupin_sf"/>
</dbReference>
<protein>
    <recommendedName>
        <fullName evidence="3">mannose-6-phosphate isomerase</fullName>
        <ecNumber evidence="3">5.3.1.8</ecNumber>
    </recommendedName>
</protein>
<evidence type="ECO:0000313" key="10">
    <source>
        <dbReference type="Proteomes" id="UP000192775"/>
    </source>
</evidence>
<dbReference type="InterPro" id="IPR046457">
    <property type="entry name" value="PMI_typeI_cat"/>
</dbReference>
<proteinExistence type="inferred from homology"/>
<dbReference type="PIRSF" id="PIRSF001480">
    <property type="entry name" value="Mannose-6-phosphate_isomerase"/>
    <property type="match status" value="1"/>
</dbReference>
<dbReference type="PANTHER" id="PTHR10309:SF0">
    <property type="entry name" value="MANNOSE-6-PHOSPHATE ISOMERASE"/>
    <property type="match status" value="1"/>
</dbReference>
<evidence type="ECO:0000256" key="4">
    <source>
        <dbReference type="ARBA" id="ARBA00022723"/>
    </source>
</evidence>
<evidence type="ECO:0000256" key="7">
    <source>
        <dbReference type="PIRSR" id="PIRSR001480-1"/>
    </source>
</evidence>
<dbReference type="GO" id="GO:0009298">
    <property type="term" value="P:GDP-mannose biosynthetic process"/>
    <property type="evidence" value="ECO:0007669"/>
    <property type="project" value="InterPro"/>
</dbReference>
<organism evidence="9 10">
    <name type="scientific">Cnuibacter physcomitrellae</name>
    <dbReference type="NCBI Taxonomy" id="1619308"/>
    <lineage>
        <taxon>Bacteria</taxon>
        <taxon>Bacillati</taxon>
        <taxon>Actinomycetota</taxon>
        <taxon>Actinomycetes</taxon>
        <taxon>Micrococcales</taxon>
        <taxon>Microbacteriaceae</taxon>
        <taxon>Cnuibacter</taxon>
    </lineage>
</organism>
<keyword evidence="4 8" id="KW-0479">Metal-binding</keyword>
<dbReference type="AlphaFoldDB" id="A0A1X9LQM4"/>
<keyword evidence="10" id="KW-1185">Reference proteome</keyword>
<dbReference type="CDD" id="cd07011">
    <property type="entry name" value="cupin_PMI_type_I_N"/>
    <property type="match status" value="1"/>
</dbReference>
<dbReference type="GO" id="GO:0005829">
    <property type="term" value="C:cytosol"/>
    <property type="evidence" value="ECO:0007669"/>
    <property type="project" value="TreeGrafter"/>
</dbReference>
<dbReference type="Pfam" id="PF20511">
    <property type="entry name" value="PMI_typeI_cat"/>
    <property type="match status" value="1"/>
</dbReference>
<dbReference type="NCBIfam" id="TIGR00218">
    <property type="entry name" value="manA"/>
    <property type="match status" value="1"/>
</dbReference>
<dbReference type="EC" id="5.3.1.8" evidence="3"/>
<feature type="binding site" evidence="8">
    <location>
        <position position="240"/>
    </location>
    <ligand>
        <name>Zn(2+)</name>
        <dbReference type="ChEBI" id="CHEBI:29105"/>
    </ligand>
</feature>
<dbReference type="PRINTS" id="PR00714">
    <property type="entry name" value="MAN6PISMRASE"/>
</dbReference>
<feature type="binding site" evidence="8">
    <location>
        <position position="126"/>
    </location>
    <ligand>
        <name>Zn(2+)</name>
        <dbReference type="ChEBI" id="CHEBI:29105"/>
    </ligand>
</feature>
<dbReference type="GO" id="GO:0005975">
    <property type="term" value="P:carbohydrate metabolic process"/>
    <property type="evidence" value="ECO:0007669"/>
    <property type="project" value="InterPro"/>
</dbReference>
<dbReference type="STRING" id="1619308.B5808_17050"/>
<evidence type="ECO:0000256" key="6">
    <source>
        <dbReference type="ARBA" id="ARBA00023235"/>
    </source>
</evidence>
<dbReference type="Gene3D" id="2.60.120.10">
    <property type="entry name" value="Jelly Rolls"/>
    <property type="match status" value="2"/>
</dbReference>
<evidence type="ECO:0000313" key="9">
    <source>
        <dbReference type="EMBL" id="ARJ06742.1"/>
    </source>
</evidence>